<evidence type="ECO:0000313" key="6">
    <source>
        <dbReference type="Proteomes" id="UP000327000"/>
    </source>
</evidence>
<dbReference type="EMBL" id="VOKX01000107">
    <property type="protein sequence ID" value="KAB7835502.1"/>
    <property type="molecule type" value="Genomic_DNA"/>
</dbReference>
<keyword evidence="2" id="KW-0479">Metal-binding</keyword>
<reference evidence="5 6" key="1">
    <citation type="journal article" date="2019" name="Microb. Cell Fact.">
        <title>Exploring novel herbicidin analogues by transcriptional regulator overexpression and MS/MS molecular networking.</title>
        <authorList>
            <person name="Shi Y."/>
            <person name="Gu R."/>
            <person name="Li Y."/>
            <person name="Wang X."/>
            <person name="Ren W."/>
            <person name="Li X."/>
            <person name="Wang L."/>
            <person name="Xie Y."/>
            <person name="Hong B."/>
        </authorList>
    </citation>
    <scope>NUCLEOTIDE SEQUENCE [LARGE SCALE GENOMIC DNA]</scope>
    <source>
        <strain evidence="5 6">US-43</strain>
    </source>
</reference>
<name>A0A5N5W1G1_STRMB</name>
<keyword evidence="3 5" id="KW-0378">Hydrolase</keyword>
<dbReference type="Proteomes" id="UP000327000">
    <property type="component" value="Unassembled WGS sequence"/>
</dbReference>
<dbReference type="PANTHER" id="PTHR46470">
    <property type="entry name" value="N-ACYLNEURAMINATE-9-PHOSPHATASE"/>
    <property type="match status" value="1"/>
</dbReference>
<keyword evidence="6" id="KW-1185">Reference proteome</keyword>
<dbReference type="InterPro" id="IPR006439">
    <property type="entry name" value="HAD-SF_hydro_IA"/>
</dbReference>
<gene>
    <name evidence="5" type="ORF">FRZ00_26780</name>
</gene>
<dbReference type="NCBIfam" id="TIGR01549">
    <property type="entry name" value="HAD-SF-IA-v1"/>
    <property type="match status" value="1"/>
</dbReference>
<comment type="caution">
    <text evidence="5">The sequence shown here is derived from an EMBL/GenBank/DDBJ whole genome shotgun (WGS) entry which is preliminary data.</text>
</comment>
<dbReference type="PRINTS" id="PR00413">
    <property type="entry name" value="HADHALOGNASE"/>
</dbReference>
<keyword evidence="4" id="KW-0460">Magnesium</keyword>
<dbReference type="InterPro" id="IPR023214">
    <property type="entry name" value="HAD_sf"/>
</dbReference>
<accession>A0A5N5W1G1</accession>
<dbReference type="Gene3D" id="1.20.120.710">
    <property type="entry name" value="Haloacid dehalogenase hydrolase-like domain"/>
    <property type="match status" value="1"/>
</dbReference>
<proteinExistence type="predicted"/>
<dbReference type="GO" id="GO:0044281">
    <property type="term" value="P:small molecule metabolic process"/>
    <property type="evidence" value="ECO:0007669"/>
    <property type="project" value="UniProtKB-ARBA"/>
</dbReference>
<dbReference type="OrthoDB" id="3680851at2"/>
<dbReference type="GO" id="GO:0046872">
    <property type="term" value="F:metal ion binding"/>
    <property type="evidence" value="ECO:0007669"/>
    <property type="project" value="UniProtKB-KW"/>
</dbReference>
<comment type="cofactor">
    <cofactor evidence="1">
        <name>Mg(2+)</name>
        <dbReference type="ChEBI" id="CHEBI:18420"/>
    </cofactor>
</comment>
<dbReference type="SFLD" id="SFLDS00003">
    <property type="entry name" value="Haloacid_Dehalogenase"/>
    <property type="match status" value="1"/>
</dbReference>
<dbReference type="Gene3D" id="3.40.50.1000">
    <property type="entry name" value="HAD superfamily/HAD-like"/>
    <property type="match status" value="1"/>
</dbReference>
<protein>
    <submittedName>
        <fullName evidence="5">HAD family hydrolase</fullName>
    </submittedName>
</protein>
<dbReference type="AlphaFoldDB" id="A0A5N5W1G1"/>
<dbReference type="PANTHER" id="PTHR46470:SF2">
    <property type="entry name" value="GLYCERALDEHYDE 3-PHOSPHATE PHOSPHATASE"/>
    <property type="match status" value="1"/>
</dbReference>
<evidence type="ECO:0000256" key="4">
    <source>
        <dbReference type="ARBA" id="ARBA00022842"/>
    </source>
</evidence>
<evidence type="ECO:0000256" key="3">
    <source>
        <dbReference type="ARBA" id="ARBA00022801"/>
    </source>
</evidence>
<evidence type="ECO:0000256" key="2">
    <source>
        <dbReference type="ARBA" id="ARBA00022723"/>
    </source>
</evidence>
<dbReference type="InterPro" id="IPR036412">
    <property type="entry name" value="HAD-like_sf"/>
</dbReference>
<dbReference type="Pfam" id="PF00702">
    <property type="entry name" value="Hydrolase"/>
    <property type="match status" value="1"/>
</dbReference>
<evidence type="ECO:0000313" key="5">
    <source>
        <dbReference type="EMBL" id="KAB7835502.1"/>
    </source>
</evidence>
<dbReference type="SFLD" id="SFLDG01129">
    <property type="entry name" value="C1.5:_HAD__Beta-PGM__Phosphata"/>
    <property type="match status" value="1"/>
</dbReference>
<dbReference type="GO" id="GO:0016791">
    <property type="term" value="F:phosphatase activity"/>
    <property type="evidence" value="ECO:0007669"/>
    <property type="project" value="TreeGrafter"/>
</dbReference>
<evidence type="ECO:0000256" key="1">
    <source>
        <dbReference type="ARBA" id="ARBA00001946"/>
    </source>
</evidence>
<dbReference type="SUPFAM" id="SSF56784">
    <property type="entry name" value="HAD-like"/>
    <property type="match status" value="1"/>
</dbReference>
<sequence>MPVSDKAVLFDLDATLTDHRTAFRRWAAAFATDTNVPLLWLLNAEQRWRGQRARFFSEISRTFDLGRSVLQMQADYRERTAELVPHRPEVCEALEALAGDGWRMGVVTNGEAAAQRTKLRTAGLDHYFPKGVVISSELGIRKPDPLLFEIALCDLDMRDRPAVVVGDDLETDIRGAIRAGLTPVWVSAGQSRRPHDPEPAYTAHTVVEAAQWLLAQDPWPSPGARASMAA</sequence>
<dbReference type="InterPro" id="IPR051400">
    <property type="entry name" value="HAD-like_hydrolase"/>
</dbReference>
<dbReference type="RefSeq" id="WP_152265280.1">
    <property type="nucleotide sequence ID" value="NZ_VOKX01000107.1"/>
</dbReference>
<organism evidence="5 6">
    <name type="scientific">Streptomyces mobaraensis</name>
    <name type="common">Streptoverticillium mobaraense</name>
    <dbReference type="NCBI Taxonomy" id="35621"/>
    <lineage>
        <taxon>Bacteria</taxon>
        <taxon>Bacillati</taxon>
        <taxon>Actinomycetota</taxon>
        <taxon>Actinomycetes</taxon>
        <taxon>Kitasatosporales</taxon>
        <taxon>Streptomycetaceae</taxon>
        <taxon>Streptomyces</taxon>
    </lineage>
</organism>